<keyword evidence="9" id="KW-1185">Reference proteome</keyword>
<dbReference type="CDD" id="cd17535">
    <property type="entry name" value="REC_NarL-like"/>
    <property type="match status" value="1"/>
</dbReference>
<protein>
    <submittedName>
        <fullName evidence="8">Response regulator transcription factor</fullName>
    </submittedName>
</protein>
<dbReference type="InterPro" id="IPR011006">
    <property type="entry name" value="CheY-like_superfamily"/>
</dbReference>
<dbReference type="Gene3D" id="3.40.50.2300">
    <property type="match status" value="1"/>
</dbReference>
<dbReference type="InterPro" id="IPR001789">
    <property type="entry name" value="Sig_transdc_resp-reg_receiver"/>
</dbReference>
<evidence type="ECO:0000256" key="1">
    <source>
        <dbReference type="ARBA" id="ARBA00022553"/>
    </source>
</evidence>
<dbReference type="Pfam" id="PF00072">
    <property type="entry name" value="Response_reg"/>
    <property type="match status" value="1"/>
</dbReference>
<comment type="caution">
    <text evidence="8">The sequence shown here is derived from an EMBL/GenBank/DDBJ whole genome shotgun (WGS) entry which is preliminary data.</text>
</comment>
<feature type="domain" description="HTH luxR-type" evidence="6">
    <location>
        <begin position="139"/>
        <end position="204"/>
    </location>
</feature>
<keyword evidence="2" id="KW-0805">Transcription regulation</keyword>
<sequence length="205" mass="22502">MTTTIKILLVDDHPLVRDGLRARLEAMPQFEVVAEAGGAAEALEQAARCEVDLVLMDINMRGANGIEATAQFKHAFPHIAVLILSMHDKLEYVSQAIQAGARGYVLKDAPGKDIVVAIETVMSGGIYYSAALARQLAQPHTQDNQLTSREHEVLRHIANGESNKQIARALDLSVRTVETHRLNIKRKLGIEGQAELIRFAVQHAQ</sequence>
<dbReference type="CDD" id="cd06170">
    <property type="entry name" value="LuxR_C_like"/>
    <property type="match status" value="1"/>
</dbReference>
<name>A0ABX0FVR6_9BURK</name>
<feature type="domain" description="Response regulatory" evidence="7">
    <location>
        <begin position="6"/>
        <end position="122"/>
    </location>
</feature>
<feature type="modified residue" description="4-aspartylphosphate" evidence="5">
    <location>
        <position position="57"/>
    </location>
</feature>
<evidence type="ECO:0000256" key="3">
    <source>
        <dbReference type="ARBA" id="ARBA00023125"/>
    </source>
</evidence>
<accession>A0ABX0FVR6</accession>
<evidence type="ECO:0000313" key="8">
    <source>
        <dbReference type="EMBL" id="NGZ88470.1"/>
    </source>
</evidence>
<dbReference type="PANTHER" id="PTHR43214:SF41">
    <property type="entry name" value="NITRATE_NITRITE RESPONSE REGULATOR PROTEIN NARP"/>
    <property type="match status" value="1"/>
</dbReference>
<reference evidence="9" key="1">
    <citation type="submission" date="2023-07" db="EMBL/GenBank/DDBJ databases">
        <title>Duganella aceri sp. nov., isolated from tree sap.</title>
        <authorList>
            <person name="Kim I.S."/>
        </authorList>
    </citation>
    <scope>NUCLEOTIDE SEQUENCE [LARGE SCALE GENOMIC DNA]</scope>
    <source>
        <strain evidence="9">SAP-35</strain>
    </source>
</reference>
<evidence type="ECO:0000256" key="5">
    <source>
        <dbReference type="PROSITE-ProRule" id="PRU00169"/>
    </source>
</evidence>
<organism evidence="8 9">
    <name type="scientific">Duganella aceris</name>
    <dbReference type="NCBI Taxonomy" id="2703883"/>
    <lineage>
        <taxon>Bacteria</taxon>
        <taxon>Pseudomonadati</taxon>
        <taxon>Pseudomonadota</taxon>
        <taxon>Betaproteobacteria</taxon>
        <taxon>Burkholderiales</taxon>
        <taxon>Oxalobacteraceae</taxon>
        <taxon>Telluria group</taxon>
        <taxon>Duganella</taxon>
    </lineage>
</organism>
<dbReference type="PRINTS" id="PR00038">
    <property type="entry name" value="HTHLUXR"/>
</dbReference>
<evidence type="ECO:0000256" key="2">
    <source>
        <dbReference type="ARBA" id="ARBA00023015"/>
    </source>
</evidence>
<dbReference type="Pfam" id="PF00196">
    <property type="entry name" value="GerE"/>
    <property type="match status" value="1"/>
</dbReference>
<dbReference type="PROSITE" id="PS50110">
    <property type="entry name" value="RESPONSE_REGULATORY"/>
    <property type="match status" value="1"/>
</dbReference>
<evidence type="ECO:0000259" key="6">
    <source>
        <dbReference type="PROSITE" id="PS50043"/>
    </source>
</evidence>
<dbReference type="SMART" id="SM00421">
    <property type="entry name" value="HTH_LUXR"/>
    <property type="match status" value="1"/>
</dbReference>
<evidence type="ECO:0000313" key="9">
    <source>
        <dbReference type="Proteomes" id="UP000666369"/>
    </source>
</evidence>
<dbReference type="InterPro" id="IPR058245">
    <property type="entry name" value="NreC/VraR/RcsB-like_REC"/>
</dbReference>
<gene>
    <name evidence="8" type="ORF">GW587_29975</name>
</gene>
<evidence type="ECO:0000256" key="4">
    <source>
        <dbReference type="ARBA" id="ARBA00023163"/>
    </source>
</evidence>
<dbReference type="PROSITE" id="PS50043">
    <property type="entry name" value="HTH_LUXR_2"/>
    <property type="match status" value="1"/>
</dbReference>
<dbReference type="Proteomes" id="UP000666369">
    <property type="component" value="Unassembled WGS sequence"/>
</dbReference>
<dbReference type="EMBL" id="JAADJT010000023">
    <property type="protein sequence ID" value="NGZ88470.1"/>
    <property type="molecule type" value="Genomic_DNA"/>
</dbReference>
<evidence type="ECO:0000259" key="7">
    <source>
        <dbReference type="PROSITE" id="PS50110"/>
    </source>
</evidence>
<dbReference type="PANTHER" id="PTHR43214">
    <property type="entry name" value="TWO-COMPONENT RESPONSE REGULATOR"/>
    <property type="match status" value="1"/>
</dbReference>
<keyword evidence="1 5" id="KW-0597">Phosphoprotein</keyword>
<dbReference type="SUPFAM" id="SSF52172">
    <property type="entry name" value="CheY-like"/>
    <property type="match status" value="1"/>
</dbReference>
<dbReference type="InterPro" id="IPR016032">
    <property type="entry name" value="Sig_transdc_resp-reg_C-effctor"/>
</dbReference>
<dbReference type="InterPro" id="IPR000792">
    <property type="entry name" value="Tscrpt_reg_LuxR_C"/>
</dbReference>
<dbReference type="SMART" id="SM00448">
    <property type="entry name" value="REC"/>
    <property type="match status" value="1"/>
</dbReference>
<dbReference type="SUPFAM" id="SSF46894">
    <property type="entry name" value="C-terminal effector domain of the bipartite response regulators"/>
    <property type="match status" value="1"/>
</dbReference>
<keyword evidence="4" id="KW-0804">Transcription</keyword>
<dbReference type="PROSITE" id="PS00622">
    <property type="entry name" value="HTH_LUXR_1"/>
    <property type="match status" value="1"/>
</dbReference>
<keyword evidence="3" id="KW-0238">DNA-binding</keyword>
<dbReference type="InterPro" id="IPR039420">
    <property type="entry name" value="WalR-like"/>
</dbReference>
<dbReference type="RefSeq" id="WP_166108587.1">
    <property type="nucleotide sequence ID" value="NZ_JAADJT010000023.1"/>
</dbReference>
<proteinExistence type="predicted"/>